<name>A0A812PJ45_9DINO</name>
<dbReference type="CDD" id="cd14498">
    <property type="entry name" value="DSP"/>
    <property type="match status" value="1"/>
</dbReference>
<protein>
    <submittedName>
        <fullName evidence="2">DSPTP1B protein</fullName>
    </submittedName>
</protein>
<dbReference type="OrthoDB" id="10252009at2759"/>
<dbReference type="PANTHER" id="PTHR46653">
    <property type="entry name" value="SPECIFICITY PROTEIN PHOSPHATASE, PUTATIVE-RELATED"/>
    <property type="match status" value="1"/>
</dbReference>
<dbReference type="EMBL" id="CAJNDS010002188">
    <property type="protein sequence ID" value="CAE7364475.1"/>
    <property type="molecule type" value="Genomic_DNA"/>
</dbReference>
<dbReference type="SUPFAM" id="SSF52799">
    <property type="entry name" value="(Phosphotyrosine protein) phosphatases II"/>
    <property type="match status" value="1"/>
</dbReference>
<dbReference type="PANTHER" id="PTHR46653:SF1">
    <property type="entry name" value="SPECIFICITY PROTEIN PHOSPHATASE, PUTATIVE-RELATED"/>
    <property type="match status" value="1"/>
</dbReference>
<accession>A0A812PJ45</accession>
<evidence type="ECO:0000259" key="1">
    <source>
        <dbReference type="Pfam" id="PF00782"/>
    </source>
</evidence>
<proteinExistence type="predicted"/>
<feature type="domain" description="Dual specificity phosphatase catalytic" evidence="1">
    <location>
        <begin position="64"/>
        <end position="120"/>
    </location>
</feature>
<dbReference type="Proteomes" id="UP000604046">
    <property type="component" value="Unassembled WGS sequence"/>
</dbReference>
<keyword evidence="3" id="KW-1185">Reference proteome</keyword>
<comment type="caution">
    <text evidence="2">The sequence shown here is derived from an EMBL/GenBank/DDBJ whole genome shotgun (WGS) entry which is preliminary data.</text>
</comment>
<evidence type="ECO:0000313" key="2">
    <source>
        <dbReference type="EMBL" id="CAE7364475.1"/>
    </source>
</evidence>
<organism evidence="2 3">
    <name type="scientific">Symbiodinium natans</name>
    <dbReference type="NCBI Taxonomy" id="878477"/>
    <lineage>
        <taxon>Eukaryota</taxon>
        <taxon>Sar</taxon>
        <taxon>Alveolata</taxon>
        <taxon>Dinophyceae</taxon>
        <taxon>Suessiales</taxon>
        <taxon>Symbiodiniaceae</taxon>
        <taxon>Symbiodinium</taxon>
    </lineage>
</organism>
<evidence type="ECO:0000313" key="3">
    <source>
        <dbReference type="Proteomes" id="UP000604046"/>
    </source>
</evidence>
<gene>
    <name evidence="2" type="primary">DSPTP1B</name>
    <name evidence="2" type="ORF">SNAT2548_LOCUS19729</name>
</gene>
<dbReference type="Pfam" id="PF00782">
    <property type="entry name" value="DSPc"/>
    <property type="match status" value="1"/>
</dbReference>
<reference evidence="2" key="1">
    <citation type="submission" date="2021-02" db="EMBL/GenBank/DDBJ databases">
        <authorList>
            <person name="Dougan E. K."/>
            <person name="Rhodes N."/>
            <person name="Thang M."/>
            <person name="Chan C."/>
        </authorList>
    </citation>
    <scope>NUCLEOTIDE SEQUENCE</scope>
</reference>
<dbReference type="InterPro" id="IPR029021">
    <property type="entry name" value="Prot-tyrosine_phosphatase-like"/>
</dbReference>
<dbReference type="Gene3D" id="3.90.190.10">
    <property type="entry name" value="Protein tyrosine phosphatase superfamily"/>
    <property type="match status" value="1"/>
</dbReference>
<dbReference type="AlphaFoldDB" id="A0A812PJ45"/>
<sequence length="198" mass="22943">MLQDLEFVVSNKVTRVINCAGRQVPNHWESIGVVYLTYYWVDAESQVVLDPRDVVSPRAQVVKSESFRFIEEALNAAESVLIHSVRGQSRSCCILGAYMMRKYSWGLRKTMEFLSFRRRIHEAWHRYLQQTCPEMLQQYEPKSRNSWQPCGRCSLVLCRCTFRTRPGTWGVEGICGGQARHELEDCVHAARGQEPDRV</sequence>
<dbReference type="InterPro" id="IPR000340">
    <property type="entry name" value="Dual-sp_phosphatase_cat-dom"/>
</dbReference>